<dbReference type="EMBL" id="CADEAL010000502">
    <property type="protein sequence ID" value="CAB1421047.1"/>
    <property type="molecule type" value="Genomic_DNA"/>
</dbReference>
<gene>
    <name evidence="2" type="ORF">PLEPLA_LOCUS8928</name>
</gene>
<comment type="caution">
    <text evidence="2">The sequence shown here is derived from an EMBL/GenBank/DDBJ whole genome shotgun (WGS) entry which is preliminary data.</text>
</comment>
<evidence type="ECO:0000256" key="1">
    <source>
        <dbReference type="SAM" id="MobiDB-lite"/>
    </source>
</evidence>
<organism evidence="2 3">
    <name type="scientific">Pleuronectes platessa</name>
    <name type="common">European plaice</name>
    <dbReference type="NCBI Taxonomy" id="8262"/>
    <lineage>
        <taxon>Eukaryota</taxon>
        <taxon>Metazoa</taxon>
        <taxon>Chordata</taxon>
        <taxon>Craniata</taxon>
        <taxon>Vertebrata</taxon>
        <taxon>Euteleostomi</taxon>
        <taxon>Actinopterygii</taxon>
        <taxon>Neopterygii</taxon>
        <taxon>Teleostei</taxon>
        <taxon>Neoteleostei</taxon>
        <taxon>Acanthomorphata</taxon>
        <taxon>Carangaria</taxon>
        <taxon>Pleuronectiformes</taxon>
        <taxon>Pleuronectoidei</taxon>
        <taxon>Pleuronectidae</taxon>
        <taxon>Pleuronectes</taxon>
    </lineage>
</organism>
<evidence type="ECO:0000313" key="3">
    <source>
        <dbReference type="Proteomes" id="UP001153269"/>
    </source>
</evidence>
<sequence>MRTSQQEEVLCSPLGNWSRRLLECEAVESSACDRAGRQQVGGAAGRSTSKQHLSQCGQEEPLVRRGPVSRRSWKAPSAPDDPVTERLEMTEHCELIPDLSTPPG</sequence>
<feature type="region of interest" description="Disordered" evidence="1">
    <location>
        <begin position="38"/>
        <end position="87"/>
    </location>
</feature>
<keyword evidence="3" id="KW-1185">Reference proteome</keyword>
<dbReference type="AlphaFoldDB" id="A0A9N7TYN3"/>
<evidence type="ECO:0000313" key="2">
    <source>
        <dbReference type="EMBL" id="CAB1421047.1"/>
    </source>
</evidence>
<reference evidence="2" key="1">
    <citation type="submission" date="2020-03" db="EMBL/GenBank/DDBJ databases">
        <authorList>
            <person name="Weist P."/>
        </authorList>
    </citation>
    <scope>NUCLEOTIDE SEQUENCE</scope>
</reference>
<name>A0A9N7TYN3_PLEPL</name>
<proteinExistence type="predicted"/>
<accession>A0A9N7TYN3</accession>
<dbReference type="Proteomes" id="UP001153269">
    <property type="component" value="Unassembled WGS sequence"/>
</dbReference>
<protein>
    <submittedName>
        <fullName evidence="2">Uncharacterized protein</fullName>
    </submittedName>
</protein>
<feature type="compositionally biased region" description="Polar residues" evidence="1">
    <location>
        <begin position="47"/>
        <end position="57"/>
    </location>
</feature>